<organism evidence="10">
    <name type="scientific">Corethrella appendiculata</name>
    <dbReference type="NCBI Taxonomy" id="1370023"/>
    <lineage>
        <taxon>Eukaryota</taxon>
        <taxon>Metazoa</taxon>
        <taxon>Ecdysozoa</taxon>
        <taxon>Arthropoda</taxon>
        <taxon>Hexapoda</taxon>
        <taxon>Insecta</taxon>
        <taxon>Pterygota</taxon>
        <taxon>Neoptera</taxon>
        <taxon>Endopterygota</taxon>
        <taxon>Diptera</taxon>
        <taxon>Nematocera</taxon>
        <taxon>Culicoidea</taxon>
        <taxon>Chaoboridae</taxon>
        <taxon>Corethrella</taxon>
    </lineage>
</organism>
<dbReference type="EMBL" id="GANO01002892">
    <property type="protein sequence ID" value="JAB56979.1"/>
    <property type="molecule type" value="mRNA"/>
</dbReference>
<evidence type="ECO:0000256" key="8">
    <source>
        <dbReference type="SAM" id="MobiDB-lite"/>
    </source>
</evidence>
<evidence type="ECO:0000256" key="5">
    <source>
        <dbReference type="ARBA" id="ARBA00035233"/>
    </source>
</evidence>
<reference evidence="10" key="1">
    <citation type="journal article" date="2014" name="Insect Biochem. Mol. Biol.">
        <title>An insight into the sialome of the frog biting fly, Corethrella appendiculata.</title>
        <authorList>
            <person name="Ribeiro J.M.C."/>
            <person name="Chagas A.C."/>
            <person name="Pham V.M."/>
            <person name="Lounibos L.P."/>
            <person name="Calvo E."/>
        </authorList>
    </citation>
    <scope>NUCLEOTIDE SEQUENCE</scope>
    <source>
        <tissue evidence="10">Salivary glands</tissue>
    </source>
</reference>
<evidence type="ECO:0000313" key="10">
    <source>
        <dbReference type="EMBL" id="JAB56979.1"/>
    </source>
</evidence>
<dbReference type="GO" id="GO:0022625">
    <property type="term" value="C:cytosolic large ribosomal subunit"/>
    <property type="evidence" value="ECO:0007669"/>
    <property type="project" value="TreeGrafter"/>
</dbReference>
<dbReference type="AlphaFoldDB" id="U5EWM6"/>
<dbReference type="CDD" id="cd13156">
    <property type="entry name" value="KOW_RPL6"/>
    <property type="match status" value="1"/>
</dbReference>
<protein>
    <recommendedName>
        <fullName evidence="5">Large ribosomal subunit protein eL6</fullName>
    </recommendedName>
    <alternativeName>
        <fullName evidence="6">60S ribosomal protein L6</fullName>
    </alternativeName>
</protein>
<sequence>MAPTQKTVKPAKTGDKKTKKHQKLKNRDLGNGIQRFSRAKQYRRKRIFVLKTTKKVRPEKPKVAITVVKKIGGAKNGGERIVRLQKPKAYYATKNFVQKRPAKRCFKNHPRYIRQSLKPGVVLILLAGRHKGKRVVLLKSLQSGLLLVTGPFEYNSCPMRRISQRYVIATKTSVDLKDFKLPAHINDGYFKRIPKRKNRGEIDIFAKKEEKYVASAQRKADQKVVDEQVYKAIKAHKEYQILKRYLKSMFSLRSNHYPHRMKF</sequence>
<name>U5EWM6_9DIPT</name>
<dbReference type="GO" id="GO:0003735">
    <property type="term" value="F:structural constituent of ribosome"/>
    <property type="evidence" value="ECO:0007669"/>
    <property type="project" value="InterPro"/>
</dbReference>
<dbReference type="Gene3D" id="2.30.30.30">
    <property type="match status" value="1"/>
</dbReference>
<feature type="region of interest" description="Disordered" evidence="8">
    <location>
        <begin position="1"/>
        <end position="24"/>
    </location>
</feature>
<dbReference type="InterPro" id="IPR041997">
    <property type="entry name" value="Ribosomal_eL6_KOW"/>
</dbReference>
<dbReference type="Pfam" id="PF03868">
    <property type="entry name" value="Ribosomal_L6e_N"/>
    <property type="match status" value="1"/>
</dbReference>
<dbReference type="PANTHER" id="PTHR10715">
    <property type="entry name" value="60S RIBOSOMAL PROTEIN L6"/>
    <property type="match status" value="1"/>
</dbReference>
<dbReference type="PANTHER" id="PTHR10715:SF0">
    <property type="entry name" value="LARGE RIBOSOMAL SUBUNIT PROTEIN EL6"/>
    <property type="match status" value="1"/>
</dbReference>
<dbReference type="InterPro" id="IPR005568">
    <property type="entry name" value="Ribosomal_uL6_N"/>
</dbReference>
<comment type="similarity">
    <text evidence="1">Belongs to the eukaryotic ribosomal protein eL6 family.</text>
</comment>
<feature type="domain" description="Large ribosomal subunit protein uL6 N-terminal" evidence="9">
    <location>
        <begin position="16"/>
        <end position="70"/>
    </location>
</feature>
<dbReference type="SUPFAM" id="SSF50104">
    <property type="entry name" value="Translation proteins SH3-like domain"/>
    <property type="match status" value="1"/>
</dbReference>
<dbReference type="GO" id="GO:0003723">
    <property type="term" value="F:RNA binding"/>
    <property type="evidence" value="ECO:0007669"/>
    <property type="project" value="TreeGrafter"/>
</dbReference>
<evidence type="ECO:0000259" key="9">
    <source>
        <dbReference type="Pfam" id="PF03868"/>
    </source>
</evidence>
<evidence type="ECO:0000256" key="7">
    <source>
        <dbReference type="ARBA" id="ARBA00046388"/>
    </source>
</evidence>
<evidence type="ECO:0000256" key="3">
    <source>
        <dbReference type="ARBA" id="ARBA00023274"/>
    </source>
</evidence>
<keyword evidence="2 10" id="KW-0689">Ribosomal protein</keyword>
<dbReference type="FunFam" id="2.30.30.30:FF:000014">
    <property type="entry name" value="60S ribosomal protein L6"/>
    <property type="match status" value="1"/>
</dbReference>
<dbReference type="GO" id="GO:0000027">
    <property type="term" value="P:ribosomal large subunit assembly"/>
    <property type="evidence" value="ECO:0007669"/>
    <property type="project" value="TreeGrafter"/>
</dbReference>
<accession>U5EWM6</accession>
<comment type="function">
    <text evidence="4">Component of the large ribosomal subunit. The ribosome is a large ribonucleoprotein complex responsible for the synthesis of proteins in the cell.</text>
</comment>
<dbReference type="InterPro" id="IPR008991">
    <property type="entry name" value="Translation_prot_SH3-like_sf"/>
</dbReference>
<keyword evidence="3" id="KW-0687">Ribonucleoprotein</keyword>
<evidence type="ECO:0000256" key="2">
    <source>
        <dbReference type="ARBA" id="ARBA00022980"/>
    </source>
</evidence>
<evidence type="ECO:0000256" key="6">
    <source>
        <dbReference type="ARBA" id="ARBA00035351"/>
    </source>
</evidence>
<evidence type="ECO:0000256" key="4">
    <source>
        <dbReference type="ARBA" id="ARBA00034092"/>
    </source>
</evidence>
<evidence type="ECO:0000256" key="1">
    <source>
        <dbReference type="ARBA" id="ARBA00010592"/>
    </source>
</evidence>
<dbReference type="Pfam" id="PF01159">
    <property type="entry name" value="Ribosomal_L6e"/>
    <property type="match status" value="1"/>
</dbReference>
<dbReference type="GO" id="GO:0002181">
    <property type="term" value="P:cytoplasmic translation"/>
    <property type="evidence" value="ECO:0007669"/>
    <property type="project" value="TreeGrafter"/>
</dbReference>
<proteinExistence type="evidence at transcript level"/>
<dbReference type="InterPro" id="IPR014722">
    <property type="entry name" value="Rib_uL2_dom2"/>
</dbReference>
<dbReference type="InterPro" id="IPR000915">
    <property type="entry name" value="60S_ribosomal_eL6"/>
</dbReference>
<comment type="subunit">
    <text evidence="7">Component of the large ribosomal subunit. May bind IPO9 with low affinity.</text>
</comment>